<dbReference type="OrthoDB" id="4774131at2"/>
<keyword evidence="3" id="KW-1185">Reference proteome</keyword>
<dbReference type="Proteomes" id="UP000313849">
    <property type="component" value="Unassembled WGS sequence"/>
</dbReference>
<feature type="transmembrane region" description="Helical" evidence="1">
    <location>
        <begin position="37"/>
        <end position="60"/>
    </location>
</feature>
<dbReference type="EMBL" id="VENP01000087">
    <property type="protein sequence ID" value="TNU72893.1"/>
    <property type="molecule type" value="Genomic_DNA"/>
</dbReference>
<sequence>MFRLIWTIGVSIRDFLQRYMPSNILIRATHRRTGLKWGIPAMLLAAVYLVIAAALVQWIADGGPGWLNLIIIVCIWNALKFIINGPITLVRLLRARAEEARARKAFLRAVASGYEPGTPVGPLTARV</sequence>
<feature type="transmembrane region" description="Helical" evidence="1">
    <location>
        <begin position="66"/>
        <end position="93"/>
    </location>
</feature>
<gene>
    <name evidence="2" type="ORF">FH969_14305</name>
</gene>
<organism evidence="2 3">
    <name type="scientific">Miniimonas arenae</name>
    <dbReference type="NCBI Taxonomy" id="676201"/>
    <lineage>
        <taxon>Bacteria</taxon>
        <taxon>Bacillati</taxon>
        <taxon>Actinomycetota</taxon>
        <taxon>Actinomycetes</taxon>
        <taxon>Micrococcales</taxon>
        <taxon>Beutenbergiaceae</taxon>
        <taxon>Miniimonas</taxon>
    </lineage>
</organism>
<proteinExistence type="predicted"/>
<comment type="caution">
    <text evidence="2">The sequence shown here is derived from an EMBL/GenBank/DDBJ whole genome shotgun (WGS) entry which is preliminary data.</text>
</comment>
<reference evidence="2 3" key="1">
    <citation type="submission" date="2019-06" db="EMBL/GenBank/DDBJ databases">
        <title>Draft genome sequence of Miniimonas arenae KCTC 19750T isolated from sea sand.</title>
        <authorList>
            <person name="Park S.-J."/>
        </authorList>
    </citation>
    <scope>NUCLEOTIDE SEQUENCE [LARGE SCALE GENOMIC DNA]</scope>
    <source>
        <strain evidence="2 3">KCTC 19750</strain>
    </source>
</reference>
<protein>
    <submittedName>
        <fullName evidence="2">Sulfate permease</fullName>
    </submittedName>
</protein>
<keyword evidence="1" id="KW-1133">Transmembrane helix</keyword>
<evidence type="ECO:0000256" key="1">
    <source>
        <dbReference type="SAM" id="Phobius"/>
    </source>
</evidence>
<name>A0A5C5B7E7_9MICO</name>
<keyword evidence="1" id="KW-0812">Transmembrane</keyword>
<dbReference type="AlphaFoldDB" id="A0A5C5B7E7"/>
<dbReference type="RefSeq" id="WP_108717729.1">
    <property type="nucleotide sequence ID" value="NZ_VENP01000087.1"/>
</dbReference>
<evidence type="ECO:0000313" key="3">
    <source>
        <dbReference type="Proteomes" id="UP000313849"/>
    </source>
</evidence>
<keyword evidence="1" id="KW-0472">Membrane</keyword>
<accession>A0A5C5B7E7</accession>
<evidence type="ECO:0000313" key="2">
    <source>
        <dbReference type="EMBL" id="TNU72893.1"/>
    </source>
</evidence>